<sequence length="123" mass="12240">MNRLNLLAGVCCFAGVALLAGLFGPAALTGGVGTTAFVGFLALAGCLFLVAATERLLRVGGRAVELHDCSGLGDVAVGLAIFGGLWRTPAGVEGTLYTALVVLGGLSAVLFGVVGLAEKHGRL</sequence>
<feature type="transmembrane region" description="Helical" evidence="1">
    <location>
        <begin position="94"/>
        <end position="117"/>
    </location>
</feature>
<dbReference type="Proteomes" id="UP001430377">
    <property type="component" value="Unassembled WGS sequence"/>
</dbReference>
<feature type="transmembrane region" description="Helical" evidence="1">
    <location>
        <begin position="39"/>
        <end position="57"/>
    </location>
</feature>
<feature type="transmembrane region" description="Helical" evidence="1">
    <location>
        <begin position="69"/>
        <end position="88"/>
    </location>
</feature>
<dbReference type="Pfam" id="PF25957">
    <property type="entry name" value="DUF7994"/>
    <property type="match status" value="1"/>
</dbReference>
<organism evidence="2 3">
    <name type="scientific">Haloarcula rubra</name>
    <dbReference type="NCBI Taxonomy" id="2487747"/>
    <lineage>
        <taxon>Archaea</taxon>
        <taxon>Methanobacteriati</taxon>
        <taxon>Methanobacteriota</taxon>
        <taxon>Stenosarchaea group</taxon>
        <taxon>Halobacteria</taxon>
        <taxon>Halobacteriales</taxon>
        <taxon>Haloarculaceae</taxon>
        <taxon>Haloarcula</taxon>
    </lineage>
</organism>
<accession>A0AAW4PQK0</accession>
<keyword evidence="1" id="KW-0812">Transmembrane</keyword>
<keyword evidence="1" id="KW-0472">Membrane</keyword>
<name>A0AAW4PQK0_9EURY</name>
<protein>
    <submittedName>
        <fullName evidence="2">Uncharacterized protein</fullName>
    </submittedName>
</protein>
<dbReference type="AlphaFoldDB" id="A0AAW4PQK0"/>
<proteinExistence type="predicted"/>
<keyword evidence="3" id="KW-1185">Reference proteome</keyword>
<dbReference type="RefSeq" id="WP_220618433.1">
    <property type="nucleotide sequence ID" value="NZ_RKLR01000003.1"/>
</dbReference>
<gene>
    <name evidence="2" type="ORF">EGH21_10540</name>
</gene>
<comment type="caution">
    <text evidence="2">The sequence shown here is derived from an EMBL/GenBank/DDBJ whole genome shotgun (WGS) entry which is preliminary data.</text>
</comment>
<dbReference type="InterPro" id="IPR058307">
    <property type="entry name" value="DUF7994"/>
</dbReference>
<reference evidence="2 3" key="1">
    <citation type="submission" date="2021-06" db="EMBL/GenBank/DDBJ databases">
        <title>Halomicroarcula sp. a new haloarchaeum isolated from saline soil.</title>
        <authorList>
            <person name="Duran-Viseras A."/>
            <person name="Sanchez-Porro C."/>
            <person name="Ventosa A."/>
        </authorList>
    </citation>
    <scope>NUCLEOTIDE SEQUENCE [LARGE SCALE GENOMIC DNA]</scope>
    <source>
        <strain evidence="2 3">F13</strain>
    </source>
</reference>
<keyword evidence="1" id="KW-1133">Transmembrane helix</keyword>
<evidence type="ECO:0000313" key="3">
    <source>
        <dbReference type="Proteomes" id="UP001430377"/>
    </source>
</evidence>
<dbReference type="EMBL" id="RKLR01000003">
    <property type="protein sequence ID" value="MBX0323466.1"/>
    <property type="molecule type" value="Genomic_DNA"/>
</dbReference>
<evidence type="ECO:0000313" key="2">
    <source>
        <dbReference type="EMBL" id="MBX0323466.1"/>
    </source>
</evidence>
<evidence type="ECO:0000256" key="1">
    <source>
        <dbReference type="SAM" id="Phobius"/>
    </source>
</evidence>